<evidence type="ECO:0000313" key="2">
    <source>
        <dbReference type="Proteomes" id="UP000191285"/>
    </source>
</evidence>
<dbReference type="EMBL" id="MLKD01000009">
    <property type="protein sequence ID" value="OQE23017.1"/>
    <property type="molecule type" value="Genomic_DNA"/>
</dbReference>
<evidence type="ECO:0000313" key="1">
    <source>
        <dbReference type="EMBL" id="OQE23017.1"/>
    </source>
</evidence>
<organism evidence="1 2">
    <name type="scientific">Penicillium steckii</name>
    <dbReference type="NCBI Taxonomy" id="303698"/>
    <lineage>
        <taxon>Eukaryota</taxon>
        <taxon>Fungi</taxon>
        <taxon>Dikarya</taxon>
        <taxon>Ascomycota</taxon>
        <taxon>Pezizomycotina</taxon>
        <taxon>Eurotiomycetes</taxon>
        <taxon>Eurotiomycetidae</taxon>
        <taxon>Eurotiales</taxon>
        <taxon>Aspergillaceae</taxon>
        <taxon>Penicillium</taxon>
    </lineage>
</organism>
<gene>
    <name evidence="1" type="ORF">PENSTE_c009G03866</name>
</gene>
<sequence length="184" mass="21520">MSAQQNESNTANDVQQPTLDDLRYSQPEGKMRAIPIHYEVLLSRYALDFSQIDPELVREVCEELERIACDYFNDEVSGEFEQTIEDHYDAFARACINYLDSLRGRDPQTDYMLSRGEDIFLTTAKQRLGRLIAEDYIVTRRERFPEISSNLGRVEAIVFETNYQDVLLMNYEEEKAEDLFFSDL</sequence>
<dbReference type="Proteomes" id="UP000191285">
    <property type="component" value="Unassembled WGS sequence"/>
</dbReference>
<name>A0A1V6T9G8_9EURO</name>
<dbReference type="AlphaFoldDB" id="A0A1V6T9G8"/>
<proteinExistence type="predicted"/>
<keyword evidence="2" id="KW-1185">Reference proteome</keyword>
<comment type="caution">
    <text evidence="1">The sequence shown here is derived from an EMBL/GenBank/DDBJ whole genome shotgun (WGS) entry which is preliminary data.</text>
</comment>
<reference evidence="2" key="1">
    <citation type="journal article" date="2017" name="Nat. Microbiol.">
        <title>Global analysis of biosynthetic gene clusters reveals vast potential of secondary metabolite production in Penicillium species.</title>
        <authorList>
            <person name="Nielsen J.C."/>
            <person name="Grijseels S."/>
            <person name="Prigent S."/>
            <person name="Ji B."/>
            <person name="Dainat J."/>
            <person name="Nielsen K.F."/>
            <person name="Frisvad J.C."/>
            <person name="Workman M."/>
            <person name="Nielsen J."/>
        </authorList>
    </citation>
    <scope>NUCLEOTIDE SEQUENCE [LARGE SCALE GENOMIC DNA]</scope>
    <source>
        <strain evidence="2">IBT 24891</strain>
    </source>
</reference>
<accession>A0A1V6T9G8</accession>
<protein>
    <submittedName>
        <fullName evidence="1">Uncharacterized protein</fullName>
    </submittedName>
</protein>